<feature type="region of interest" description="Disordered" evidence="1">
    <location>
        <begin position="39"/>
        <end position="66"/>
    </location>
</feature>
<name>A0A8H3X580_GIGMA</name>
<gene>
    <name evidence="2" type="ORF">F8M41_008504</name>
</gene>
<dbReference type="OrthoDB" id="2304465at2759"/>
<reference evidence="2 3" key="1">
    <citation type="journal article" date="2019" name="Environ. Microbiol.">
        <title>At the nexus of three kingdoms: the genome of the mycorrhizal fungus Gigaspora margarita provides insights into plant, endobacterial and fungal interactions.</title>
        <authorList>
            <person name="Venice F."/>
            <person name="Ghignone S."/>
            <person name="Salvioli di Fossalunga A."/>
            <person name="Amselem J."/>
            <person name="Novero M."/>
            <person name="Xianan X."/>
            <person name="Sedzielewska Toro K."/>
            <person name="Morin E."/>
            <person name="Lipzen A."/>
            <person name="Grigoriev I.V."/>
            <person name="Henrissat B."/>
            <person name="Martin F.M."/>
            <person name="Bonfante P."/>
        </authorList>
    </citation>
    <scope>NUCLEOTIDE SEQUENCE [LARGE SCALE GENOMIC DNA]</scope>
    <source>
        <strain evidence="2 3">BEG34</strain>
    </source>
</reference>
<keyword evidence="3" id="KW-1185">Reference proteome</keyword>
<dbReference type="EMBL" id="WTPW01001899">
    <property type="protein sequence ID" value="KAF0408425.1"/>
    <property type="molecule type" value="Genomic_DNA"/>
</dbReference>
<organism evidence="2 3">
    <name type="scientific">Gigaspora margarita</name>
    <dbReference type="NCBI Taxonomy" id="4874"/>
    <lineage>
        <taxon>Eukaryota</taxon>
        <taxon>Fungi</taxon>
        <taxon>Fungi incertae sedis</taxon>
        <taxon>Mucoromycota</taxon>
        <taxon>Glomeromycotina</taxon>
        <taxon>Glomeromycetes</taxon>
        <taxon>Diversisporales</taxon>
        <taxon>Gigasporaceae</taxon>
        <taxon>Gigaspora</taxon>
    </lineage>
</organism>
<protein>
    <submittedName>
        <fullName evidence="2">Uncharacterized protein</fullName>
    </submittedName>
</protein>
<evidence type="ECO:0000313" key="3">
    <source>
        <dbReference type="Proteomes" id="UP000439903"/>
    </source>
</evidence>
<dbReference type="Proteomes" id="UP000439903">
    <property type="component" value="Unassembled WGS sequence"/>
</dbReference>
<dbReference type="AlphaFoldDB" id="A0A8H3X580"/>
<evidence type="ECO:0000313" key="2">
    <source>
        <dbReference type="EMBL" id="KAF0408425.1"/>
    </source>
</evidence>
<feature type="compositionally biased region" description="Basic and acidic residues" evidence="1">
    <location>
        <begin position="54"/>
        <end position="66"/>
    </location>
</feature>
<accession>A0A8H3X580</accession>
<evidence type="ECO:0000256" key="1">
    <source>
        <dbReference type="SAM" id="MobiDB-lite"/>
    </source>
</evidence>
<proteinExistence type="predicted"/>
<sequence length="254" mass="29395">MTLKGRHEDLRGEIMDEVENDQIVSEAVQELSDLGAQSYDQEDQDLLRNTNTLGKRENASDTEEERHSIFYGGLPSYEEGIEIDPELVLKETNEAMIPYFERSFNYDFWNCWTLKSGSVVTELLEKASNVKGHPLRPEVWRIIRCGFKIAKPKWLSNEEYTEIQSFAKRSSITSLPKDIIELLKIKSLKSLGFEVKKFKRDKLNAHLLENITSQNSGEDLNLETIKITCSILYPEDTFTAFFVKVYLYSINMFL</sequence>
<comment type="caution">
    <text evidence="2">The sequence shown here is derived from an EMBL/GenBank/DDBJ whole genome shotgun (WGS) entry which is preliminary data.</text>
</comment>